<evidence type="ECO:0000256" key="2">
    <source>
        <dbReference type="ARBA" id="ARBA00022694"/>
    </source>
</evidence>
<proteinExistence type="predicted"/>
<evidence type="ECO:0000313" key="9">
    <source>
        <dbReference type="Proteomes" id="UP000288805"/>
    </source>
</evidence>
<dbReference type="InterPro" id="IPR039182">
    <property type="entry name" value="Pop1"/>
</dbReference>
<accession>A0A438JJV7</accession>
<dbReference type="InterPro" id="IPR055079">
    <property type="entry name" value="POP1_C"/>
</dbReference>
<dbReference type="InterPro" id="IPR012590">
    <property type="entry name" value="POPLD_dom"/>
</dbReference>
<name>A0A438JJV7_VITVI</name>
<evidence type="ECO:0000259" key="7">
    <source>
        <dbReference type="Pfam" id="PF22770"/>
    </source>
</evidence>
<dbReference type="InterPro" id="IPR009723">
    <property type="entry name" value="Pop1_N"/>
</dbReference>
<dbReference type="AlphaFoldDB" id="A0A438JJV7"/>
<feature type="compositionally biased region" description="Basic and acidic residues" evidence="4">
    <location>
        <begin position="57"/>
        <end position="66"/>
    </location>
</feature>
<keyword evidence="3" id="KW-0539">Nucleus</keyword>
<dbReference type="PANTHER" id="PTHR22731">
    <property type="entry name" value="RIBONUCLEASES P/MRP PROTEIN SUBUNIT POP1"/>
    <property type="match status" value="1"/>
</dbReference>
<evidence type="ECO:0000256" key="3">
    <source>
        <dbReference type="ARBA" id="ARBA00023242"/>
    </source>
</evidence>
<dbReference type="GO" id="GO:0000172">
    <property type="term" value="C:ribonuclease MRP complex"/>
    <property type="evidence" value="ECO:0007669"/>
    <property type="project" value="InterPro"/>
</dbReference>
<reference evidence="8 9" key="1">
    <citation type="journal article" date="2018" name="PLoS Genet.">
        <title>Population sequencing reveals clonal diversity and ancestral inbreeding in the grapevine cultivar Chardonnay.</title>
        <authorList>
            <person name="Roach M.J."/>
            <person name="Johnson D.L."/>
            <person name="Bohlmann J."/>
            <person name="van Vuuren H.J."/>
            <person name="Jones S.J."/>
            <person name="Pretorius I.S."/>
            <person name="Schmidt S.A."/>
            <person name="Borneman A.R."/>
        </authorList>
    </citation>
    <scope>NUCLEOTIDE SEQUENCE [LARGE SCALE GENOMIC DNA]</scope>
    <source>
        <strain evidence="9">cv. Chardonnay</strain>
        <tissue evidence="8">Leaf</tissue>
    </source>
</reference>
<dbReference type="Pfam" id="PF06978">
    <property type="entry name" value="POP1_N"/>
    <property type="match status" value="1"/>
</dbReference>
<feature type="domain" description="POPLD" evidence="6">
    <location>
        <begin position="442"/>
        <end position="489"/>
    </location>
</feature>
<evidence type="ECO:0000259" key="5">
    <source>
        <dbReference type="Pfam" id="PF06978"/>
    </source>
</evidence>
<evidence type="ECO:0000313" key="8">
    <source>
        <dbReference type="EMBL" id="RVX09243.1"/>
    </source>
</evidence>
<protein>
    <submittedName>
        <fullName evidence="8">Ribonucleases P/MRP protein subunit POP1</fullName>
    </submittedName>
</protein>
<dbReference type="EMBL" id="QGNW01000038">
    <property type="protein sequence ID" value="RVX09243.1"/>
    <property type="molecule type" value="Genomic_DNA"/>
</dbReference>
<feature type="region of interest" description="Disordered" evidence="4">
    <location>
        <begin position="43"/>
        <end position="68"/>
    </location>
</feature>
<evidence type="ECO:0000256" key="1">
    <source>
        <dbReference type="ARBA" id="ARBA00004123"/>
    </source>
</evidence>
<comment type="subcellular location">
    <subcellularLocation>
        <location evidence="1">Nucleus</location>
    </subcellularLocation>
</comment>
<gene>
    <name evidence="8" type="primary">POP1_2</name>
    <name evidence="8" type="ORF">CK203_015322</name>
</gene>
<dbReference type="Pfam" id="PF08170">
    <property type="entry name" value="POPLD"/>
    <property type="match status" value="1"/>
</dbReference>
<feature type="domain" description="POP1 C-terminal" evidence="7">
    <location>
        <begin position="611"/>
        <end position="702"/>
    </location>
</feature>
<dbReference type="PANTHER" id="PTHR22731:SF3">
    <property type="entry name" value="RIBONUCLEASES P_MRP PROTEIN SUBUNIT POP1"/>
    <property type="match status" value="1"/>
</dbReference>
<dbReference type="GO" id="GO:0001682">
    <property type="term" value="P:tRNA 5'-leader removal"/>
    <property type="evidence" value="ECO:0007669"/>
    <property type="project" value="InterPro"/>
</dbReference>
<dbReference type="GO" id="GO:0005655">
    <property type="term" value="C:nucleolar ribonuclease P complex"/>
    <property type="evidence" value="ECO:0007669"/>
    <property type="project" value="InterPro"/>
</dbReference>
<dbReference type="Pfam" id="PF22770">
    <property type="entry name" value="POP1_C"/>
    <property type="match status" value="1"/>
</dbReference>
<dbReference type="Proteomes" id="UP000288805">
    <property type="component" value="Unassembled WGS sequence"/>
</dbReference>
<evidence type="ECO:0000256" key="4">
    <source>
        <dbReference type="SAM" id="MobiDB-lite"/>
    </source>
</evidence>
<keyword evidence="2" id="KW-0819">tRNA processing</keyword>
<sequence>MATDGFKRSSIAPPPRSLNVEKFAESRASELEALHSIVANRLNNNFRSQRNKRRRTTGHDNRDANKRFRKREKIGVVDKGNVVTSEKDEKKVPRRIRRRVELRRNTEHGYSTSGDGTKRLRTHVWHAKRFTMTKLWGFYLPVGLQGRGRGSRALLNWFRHGALVHDACYHIALRLEGPEDSLLSILSMVLVPSPSAHSEDISRSVLSGAAYGKAMLHHVGAPGSKSIAPVTYMWRPIQKKDIGIGAEHDVDSVNSTQTNECCSSFRQLWVWMHASAFNEGYDALKFACQKLMDETGILINCFSLEGQLAKLEVMGSKAFGLLRKILHPITCKTLKSWQLTKCSSLDHEDQIPSCAILSLTVDDPRSLPEKKTAVVPEVASNGVLGDASENEAKENTSLKGNQDLDLWMLGMGSVLQWKRIDAQHGSCPILLLKSNNQKGMIGWSIILPLSWVKAFWIPLVSNGAHAIGLREKHWIACEVCAPQFCISSPRLNCHIFLQISLIPMHTHLLWQLKQLHLMKRQNFVLLHASFKSSIPPPWVSVRSAFDKESTILGDTHPCEETCTRDVANEGSFEEGAVVCAPHLSDISMWTSRSRSTETGLQIPQSSVRSYFKEQSSGKWELQIPEDTVTRESNRQAIGFVTTGFVRGSKKLKAGALCEAILLARLREEQWNEMPMKERRKEIYVLVRNLRSTAYRLALATIILEQQEEDVEFM</sequence>
<evidence type="ECO:0000259" key="6">
    <source>
        <dbReference type="Pfam" id="PF08170"/>
    </source>
</evidence>
<feature type="domain" description="Pop1 N-terminal" evidence="5">
    <location>
        <begin position="120"/>
        <end position="177"/>
    </location>
</feature>
<organism evidence="8 9">
    <name type="scientific">Vitis vinifera</name>
    <name type="common">Grape</name>
    <dbReference type="NCBI Taxonomy" id="29760"/>
    <lineage>
        <taxon>Eukaryota</taxon>
        <taxon>Viridiplantae</taxon>
        <taxon>Streptophyta</taxon>
        <taxon>Embryophyta</taxon>
        <taxon>Tracheophyta</taxon>
        <taxon>Spermatophyta</taxon>
        <taxon>Magnoliopsida</taxon>
        <taxon>eudicotyledons</taxon>
        <taxon>Gunneridae</taxon>
        <taxon>Pentapetalae</taxon>
        <taxon>rosids</taxon>
        <taxon>Vitales</taxon>
        <taxon>Vitaceae</taxon>
        <taxon>Viteae</taxon>
        <taxon>Vitis</taxon>
    </lineage>
</organism>
<comment type="caution">
    <text evidence="8">The sequence shown here is derived from an EMBL/GenBank/DDBJ whole genome shotgun (WGS) entry which is preliminary data.</text>
</comment>